<evidence type="ECO:0000313" key="2">
    <source>
        <dbReference type="EMBL" id="KAF3340760.1"/>
    </source>
</evidence>
<proteinExistence type="predicted"/>
<dbReference type="SUPFAM" id="SSF52540">
    <property type="entry name" value="P-loop containing nucleoside triphosphate hydrolases"/>
    <property type="match status" value="1"/>
</dbReference>
<dbReference type="PRINTS" id="PR00364">
    <property type="entry name" value="DISEASERSIST"/>
</dbReference>
<dbReference type="InterPro" id="IPR002182">
    <property type="entry name" value="NB-ARC"/>
</dbReference>
<keyword evidence="3" id="KW-1185">Reference proteome</keyword>
<feature type="domain" description="NB-ARC" evidence="1">
    <location>
        <begin position="16"/>
        <end position="182"/>
    </location>
</feature>
<protein>
    <submittedName>
        <fullName evidence="2">Disease resistance RPP13-like protein 4</fullName>
    </submittedName>
</protein>
<dbReference type="PANTHER" id="PTHR36766:SF53">
    <property type="entry name" value="DISEASE RESISTANCE PROTEIN RPP13-LIKE"/>
    <property type="match status" value="1"/>
</dbReference>
<reference evidence="2" key="1">
    <citation type="submission" date="2020-01" db="EMBL/GenBank/DDBJ databases">
        <title>Genome sequence of Kobresia littledalei, the first chromosome-level genome in the family Cyperaceae.</title>
        <authorList>
            <person name="Qu G."/>
        </authorList>
    </citation>
    <scope>NUCLEOTIDE SEQUENCE</scope>
    <source>
        <strain evidence="2">C.B.Clarke</strain>
        <tissue evidence="2">Leaf</tissue>
    </source>
</reference>
<dbReference type="EMBL" id="SWLB01000002">
    <property type="protein sequence ID" value="KAF3340760.1"/>
    <property type="molecule type" value="Genomic_DNA"/>
</dbReference>
<evidence type="ECO:0000259" key="1">
    <source>
        <dbReference type="Pfam" id="PF00931"/>
    </source>
</evidence>
<dbReference type="Gene3D" id="3.40.50.300">
    <property type="entry name" value="P-loop containing nucleotide triphosphate hydrolases"/>
    <property type="match status" value="1"/>
</dbReference>
<gene>
    <name evidence="2" type="ORF">FCM35_KLT09604</name>
</gene>
<comment type="caution">
    <text evidence="2">The sequence shown here is derived from an EMBL/GenBank/DDBJ whole genome shotgun (WGS) entry which is preliminary data.</text>
</comment>
<dbReference type="PANTHER" id="PTHR36766">
    <property type="entry name" value="PLANT BROAD-SPECTRUM MILDEW RESISTANCE PROTEIN RPW8"/>
    <property type="match status" value="1"/>
</dbReference>
<sequence>MGCLEEPKRKLVELILKKHVELTDDPWYGKVISVVGMGGLGKTTLVKEVYDCQELRNEFNQGRIFWGIVQHPFNKEEFIESLAKQIPSNFRQVDDEGGAMEKKSKEYLKDKKYLIVLDDLSSLTEWEEIKKVLPTGNESRIIVTTRYRSPLAESISQPSDIYEIKELSKTDAVDLFYKAVYKTPNYRFISECSSIRKGGVEVYGYVSRDREFVRNIEEQLKKLPKEPVLKVHF</sequence>
<accession>A0A833R1Q2</accession>
<organism evidence="2 3">
    <name type="scientific">Carex littledalei</name>
    <dbReference type="NCBI Taxonomy" id="544730"/>
    <lineage>
        <taxon>Eukaryota</taxon>
        <taxon>Viridiplantae</taxon>
        <taxon>Streptophyta</taxon>
        <taxon>Embryophyta</taxon>
        <taxon>Tracheophyta</taxon>
        <taxon>Spermatophyta</taxon>
        <taxon>Magnoliopsida</taxon>
        <taxon>Liliopsida</taxon>
        <taxon>Poales</taxon>
        <taxon>Cyperaceae</taxon>
        <taxon>Cyperoideae</taxon>
        <taxon>Cariceae</taxon>
        <taxon>Carex</taxon>
        <taxon>Carex subgen. Euthyceras</taxon>
    </lineage>
</organism>
<dbReference type="Pfam" id="PF00931">
    <property type="entry name" value="NB-ARC"/>
    <property type="match status" value="1"/>
</dbReference>
<dbReference type="InterPro" id="IPR027417">
    <property type="entry name" value="P-loop_NTPase"/>
</dbReference>
<dbReference type="AlphaFoldDB" id="A0A833R1Q2"/>
<dbReference type="Proteomes" id="UP000623129">
    <property type="component" value="Unassembled WGS sequence"/>
</dbReference>
<dbReference type="OrthoDB" id="682676at2759"/>
<name>A0A833R1Q2_9POAL</name>
<evidence type="ECO:0000313" key="3">
    <source>
        <dbReference type="Proteomes" id="UP000623129"/>
    </source>
</evidence>
<dbReference type="GO" id="GO:0043531">
    <property type="term" value="F:ADP binding"/>
    <property type="evidence" value="ECO:0007669"/>
    <property type="project" value="InterPro"/>
</dbReference>